<dbReference type="GO" id="GO:0009617">
    <property type="term" value="P:response to bacterium"/>
    <property type="evidence" value="ECO:0007669"/>
    <property type="project" value="UniProtKB-ARBA"/>
</dbReference>
<keyword evidence="12" id="KW-0269">Exonuclease</keyword>
<evidence type="ECO:0000256" key="11">
    <source>
        <dbReference type="ARBA" id="ARBA00022801"/>
    </source>
</evidence>
<comment type="caution">
    <text evidence="18">The sequence shown here is derived from an EMBL/GenBank/DDBJ whole genome shotgun (WGS) entry which is preliminary data.</text>
</comment>
<comment type="subcellular location">
    <subcellularLocation>
        <location evidence="4">Cytoplasm</location>
    </subcellularLocation>
    <subcellularLocation>
        <location evidence="3">Nucleus</location>
    </subcellularLocation>
</comment>
<evidence type="ECO:0000256" key="12">
    <source>
        <dbReference type="ARBA" id="ARBA00022839"/>
    </source>
</evidence>
<dbReference type="Gene3D" id="3.30.420.10">
    <property type="entry name" value="Ribonuclease H-like superfamily/Ribonuclease H"/>
    <property type="match status" value="1"/>
</dbReference>
<keyword evidence="14" id="KW-0805">Transcription regulation</keyword>
<evidence type="ECO:0000256" key="8">
    <source>
        <dbReference type="ARBA" id="ARBA00022490"/>
    </source>
</evidence>
<comment type="cofactor">
    <cofactor evidence="2">
        <name>a divalent metal cation</name>
        <dbReference type="ChEBI" id="CHEBI:60240"/>
    </cofactor>
</comment>
<dbReference type="GO" id="GO:0006952">
    <property type="term" value="P:defense response"/>
    <property type="evidence" value="ECO:0007669"/>
    <property type="project" value="UniProtKB-ARBA"/>
</dbReference>
<evidence type="ECO:0000256" key="7">
    <source>
        <dbReference type="ARBA" id="ARBA00012161"/>
    </source>
</evidence>
<evidence type="ECO:0000256" key="9">
    <source>
        <dbReference type="ARBA" id="ARBA00022722"/>
    </source>
</evidence>
<evidence type="ECO:0000256" key="13">
    <source>
        <dbReference type="ARBA" id="ARBA00022884"/>
    </source>
</evidence>
<evidence type="ECO:0000313" key="18">
    <source>
        <dbReference type="EMBL" id="KAK7396736.1"/>
    </source>
</evidence>
<keyword evidence="8" id="KW-0963">Cytoplasm</keyword>
<evidence type="ECO:0000256" key="16">
    <source>
        <dbReference type="ARBA" id="ARBA00023242"/>
    </source>
</evidence>
<dbReference type="FunFam" id="3.30.420.10:FF:000027">
    <property type="entry name" value="Putative CCR4-associated factor 1 7"/>
    <property type="match status" value="1"/>
</dbReference>
<keyword evidence="19" id="KW-1185">Reference proteome</keyword>
<dbReference type="GO" id="GO:0005737">
    <property type="term" value="C:cytoplasm"/>
    <property type="evidence" value="ECO:0007669"/>
    <property type="project" value="UniProtKB-SubCell"/>
</dbReference>
<keyword evidence="9" id="KW-0540">Nuclease</keyword>
<evidence type="ECO:0000256" key="5">
    <source>
        <dbReference type="ARBA" id="ARBA00008372"/>
    </source>
</evidence>
<dbReference type="Proteomes" id="UP001386955">
    <property type="component" value="Unassembled WGS sequence"/>
</dbReference>
<gene>
    <name evidence="18" type="ORF">VNO78_17894</name>
</gene>
<keyword evidence="16" id="KW-0539">Nucleus</keyword>
<keyword evidence="13" id="KW-0694">RNA-binding</keyword>
<keyword evidence="15" id="KW-0804">Transcription</keyword>
<evidence type="ECO:0000256" key="1">
    <source>
        <dbReference type="ARBA" id="ARBA00001663"/>
    </source>
</evidence>
<evidence type="ECO:0000256" key="15">
    <source>
        <dbReference type="ARBA" id="ARBA00023163"/>
    </source>
</evidence>
<reference evidence="18 19" key="1">
    <citation type="submission" date="2024-01" db="EMBL/GenBank/DDBJ databases">
        <title>The genomes of 5 underutilized Papilionoideae crops provide insights into root nodulation and disease resistanc.</title>
        <authorList>
            <person name="Jiang F."/>
        </authorList>
    </citation>
    <scope>NUCLEOTIDE SEQUENCE [LARGE SCALE GENOMIC DNA]</scope>
    <source>
        <strain evidence="18">DUOXIRENSHENG_FW03</strain>
        <tissue evidence="18">Leaves</tissue>
    </source>
</reference>
<dbReference type="GO" id="GO:0000289">
    <property type="term" value="P:nuclear-transcribed mRNA poly(A) tail shortening"/>
    <property type="evidence" value="ECO:0007669"/>
    <property type="project" value="UniProtKB-ARBA"/>
</dbReference>
<evidence type="ECO:0000256" key="3">
    <source>
        <dbReference type="ARBA" id="ARBA00004123"/>
    </source>
</evidence>
<dbReference type="InterPro" id="IPR036397">
    <property type="entry name" value="RNaseH_sf"/>
</dbReference>
<dbReference type="GO" id="GO:0046872">
    <property type="term" value="F:metal ion binding"/>
    <property type="evidence" value="ECO:0007669"/>
    <property type="project" value="UniProtKB-KW"/>
</dbReference>
<protein>
    <recommendedName>
        <fullName evidence="7">poly(A)-specific ribonuclease</fullName>
        <ecNumber evidence="7">3.1.13.4</ecNumber>
    </recommendedName>
</protein>
<dbReference type="PANTHER" id="PTHR10797">
    <property type="entry name" value="CCR4-NOT TRANSCRIPTION COMPLEX SUBUNIT"/>
    <property type="match status" value="1"/>
</dbReference>
<proteinExistence type="inferred from homology"/>
<keyword evidence="10" id="KW-0479">Metal-binding</keyword>
<evidence type="ECO:0000313" key="19">
    <source>
        <dbReference type="Proteomes" id="UP001386955"/>
    </source>
</evidence>
<dbReference type="InterPro" id="IPR006941">
    <property type="entry name" value="RNase_CAF1"/>
</dbReference>
<name>A0AAN9SHU2_PSOTE</name>
<dbReference type="SUPFAM" id="SSF53098">
    <property type="entry name" value="Ribonuclease H-like"/>
    <property type="match status" value="1"/>
</dbReference>
<comment type="catalytic activity">
    <reaction evidence="1">
        <text>Exonucleolytic cleavage of poly(A) to 5'-AMP.</text>
        <dbReference type="EC" id="3.1.13.4"/>
    </reaction>
</comment>
<dbReference type="InterPro" id="IPR039637">
    <property type="entry name" value="CNOT7/CNOT8/Pop2"/>
</dbReference>
<comment type="function">
    <text evidence="17">Ubiquitous transcription factor required for a diverse set of processes. It is a component of the CCR4 complex involved in the control of gene expression.</text>
</comment>
<evidence type="ECO:0000256" key="6">
    <source>
        <dbReference type="ARBA" id="ARBA00011757"/>
    </source>
</evidence>
<dbReference type="GO" id="GO:0004535">
    <property type="term" value="F:poly(A)-specific ribonuclease activity"/>
    <property type="evidence" value="ECO:0007669"/>
    <property type="project" value="UniProtKB-EC"/>
</dbReference>
<evidence type="ECO:0000256" key="17">
    <source>
        <dbReference type="ARBA" id="ARBA00025148"/>
    </source>
</evidence>
<evidence type="ECO:0000256" key="14">
    <source>
        <dbReference type="ARBA" id="ARBA00023015"/>
    </source>
</evidence>
<evidence type="ECO:0000256" key="10">
    <source>
        <dbReference type="ARBA" id="ARBA00022723"/>
    </source>
</evidence>
<dbReference type="EMBL" id="JAYMYS010000004">
    <property type="protein sequence ID" value="KAK7396736.1"/>
    <property type="molecule type" value="Genomic_DNA"/>
</dbReference>
<evidence type="ECO:0000256" key="4">
    <source>
        <dbReference type="ARBA" id="ARBA00004496"/>
    </source>
</evidence>
<dbReference type="EC" id="3.1.13.4" evidence="7"/>
<dbReference type="Pfam" id="PF04857">
    <property type="entry name" value="CAF1"/>
    <property type="match status" value="1"/>
</dbReference>
<keyword evidence="11" id="KW-0378">Hydrolase</keyword>
<dbReference type="GO" id="GO:0003723">
    <property type="term" value="F:RNA binding"/>
    <property type="evidence" value="ECO:0007669"/>
    <property type="project" value="UniProtKB-KW"/>
</dbReference>
<accession>A0AAN9SHU2</accession>
<organism evidence="18 19">
    <name type="scientific">Psophocarpus tetragonolobus</name>
    <name type="common">Winged bean</name>
    <name type="synonym">Dolichos tetragonolobus</name>
    <dbReference type="NCBI Taxonomy" id="3891"/>
    <lineage>
        <taxon>Eukaryota</taxon>
        <taxon>Viridiplantae</taxon>
        <taxon>Streptophyta</taxon>
        <taxon>Embryophyta</taxon>
        <taxon>Tracheophyta</taxon>
        <taxon>Spermatophyta</taxon>
        <taxon>Magnoliopsida</taxon>
        <taxon>eudicotyledons</taxon>
        <taxon>Gunneridae</taxon>
        <taxon>Pentapetalae</taxon>
        <taxon>rosids</taxon>
        <taxon>fabids</taxon>
        <taxon>Fabales</taxon>
        <taxon>Fabaceae</taxon>
        <taxon>Papilionoideae</taxon>
        <taxon>50 kb inversion clade</taxon>
        <taxon>NPAAA clade</taxon>
        <taxon>indigoferoid/millettioid clade</taxon>
        <taxon>Phaseoleae</taxon>
        <taxon>Psophocarpus</taxon>
    </lineage>
</organism>
<comment type="subunit">
    <text evidence="6">Component of the CCR4-NOT complex, at least composed of CRR4 and CAF1 proteins.</text>
</comment>
<dbReference type="AlphaFoldDB" id="A0AAN9SHU2"/>
<comment type="similarity">
    <text evidence="5">Belongs to the CAF1 family.</text>
</comment>
<evidence type="ECO:0000256" key="2">
    <source>
        <dbReference type="ARBA" id="ARBA00001968"/>
    </source>
</evidence>
<sequence length="284" mass="32431">MYRREQNPKAMAQSNRSILTRSVWSSNLESEFELIRSVIDSFPLISMDTEFPGVVVRPDTSDPSFRHRQPVAHYAVLKANVDRLHLIQIGLTLSDHMGNLPTLGTSNAFIWEFNFRDFDVARDAHAHDSVELLRRQGIDFEKNRKFGIDSVQFAELMMSSGLVCDDAVSWVTFHSAYDFGYLVKLLTQRALPEELVEFLRLVKVFFGDRVFDVKHLMRFCSNLHGGLDRVCQSLKVERVLGKSHQAGSDSLLTLHAFHNIREIYFAKADGLVQYAGVLYGLEVF</sequence>
<dbReference type="GO" id="GO:0005634">
    <property type="term" value="C:nucleus"/>
    <property type="evidence" value="ECO:0007669"/>
    <property type="project" value="UniProtKB-SubCell"/>
</dbReference>
<dbReference type="InterPro" id="IPR012337">
    <property type="entry name" value="RNaseH-like_sf"/>
</dbReference>
<dbReference type="GO" id="GO:0030014">
    <property type="term" value="C:CCR4-NOT complex"/>
    <property type="evidence" value="ECO:0007669"/>
    <property type="project" value="InterPro"/>
</dbReference>